<comment type="function">
    <text evidence="6">Involved in transcription antitermination. Required for transcription of ribosomal RNA (rRNA) genes. Binds specifically to the boxA antiterminator sequence of the ribosomal RNA (rrn) operons.</text>
</comment>
<dbReference type="Proteomes" id="UP001626536">
    <property type="component" value="Chromosome"/>
</dbReference>
<comment type="similarity">
    <text evidence="1 6">Belongs to the NusB family.</text>
</comment>
<evidence type="ECO:0000313" key="8">
    <source>
        <dbReference type="EMBL" id="WOJ89471.1"/>
    </source>
</evidence>
<feature type="domain" description="NusB/RsmB/TIM44" evidence="7">
    <location>
        <begin position="9"/>
        <end position="143"/>
    </location>
</feature>
<dbReference type="InterPro" id="IPR006027">
    <property type="entry name" value="NusB_RsmB_TIM44"/>
</dbReference>
<evidence type="ECO:0000256" key="3">
    <source>
        <dbReference type="ARBA" id="ARBA00022884"/>
    </source>
</evidence>
<evidence type="ECO:0000256" key="6">
    <source>
        <dbReference type="HAMAP-Rule" id="MF_00073"/>
    </source>
</evidence>
<dbReference type="InterPro" id="IPR035926">
    <property type="entry name" value="NusB-like_sf"/>
</dbReference>
<dbReference type="HAMAP" id="MF_00073">
    <property type="entry name" value="NusB"/>
    <property type="match status" value="1"/>
</dbReference>
<keyword evidence="3 6" id="KW-0694">RNA-binding</keyword>
<dbReference type="RefSeq" id="WP_407338914.1">
    <property type="nucleotide sequence ID" value="NZ_CP136862.1"/>
</dbReference>
<gene>
    <name evidence="6 8" type="primary">nusB</name>
    <name evidence="8" type="ORF">RZS28_17020</name>
</gene>
<evidence type="ECO:0000259" key="7">
    <source>
        <dbReference type="Pfam" id="PF01029"/>
    </source>
</evidence>
<proteinExistence type="inferred from homology"/>
<name>A0ABZ0HRF5_9HYPH</name>
<dbReference type="SUPFAM" id="SSF48013">
    <property type="entry name" value="NusB-like"/>
    <property type="match status" value="1"/>
</dbReference>
<evidence type="ECO:0000256" key="5">
    <source>
        <dbReference type="ARBA" id="ARBA00023163"/>
    </source>
</evidence>
<dbReference type="InterPro" id="IPR011605">
    <property type="entry name" value="NusB_fam"/>
</dbReference>
<evidence type="ECO:0000256" key="4">
    <source>
        <dbReference type="ARBA" id="ARBA00023015"/>
    </source>
</evidence>
<dbReference type="PANTHER" id="PTHR11078:SF3">
    <property type="entry name" value="ANTITERMINATION NUSB DOMAIN-CONTAINING PROTEIN"/>
    <property type="match status" value="1"/>
</dbReference>
<dbReference type="EMBL" id="CP136862">
    <property type="protein sequence ID" value="WOJ89471.1"/>
    <property type="molecule type" value="Genomic_DNA"/>
</dbReference>
<protein>
    <recommendedName>
        <fullName evidence="6">Transcription antitermination protein NusB</fullName>
    </recommendedName>
    <alternativeName>
        <fullName evidence="6">Antitermination factor NusB</fullName>
    </alternativeName>
</protein>
<dbReference type="Gene3D" id="1.10.940.10">
    <property type="entry name" value="NusB-like"/>
    <property type="match status" value="1"/>
</dbReference>
<reference evidence="8 9" key="1">
    <citation type="submission" date="2023-10" db="EMBL/GenBank/DDBJ databases">
        <title>Novel methanotroph of the genus Methylocapsa from a subarctic wetland.</title>
        <authorList>
            <person name="Belova S.E."/>
            <person name="Oshkin I.Y."/>
            <person name="Miroshnikov K."/>
            <person name="Dedysh S.N."/>
        </authorList>
    </citation>
    <scope>NUCLEOTIDE SEQUENCE [LARGE SCALE GENOMIC DNA]</scope>
    <source>
        <strain evidence="8 9">RX1</strain>
    </source>
</reference>
<keyword evidence="5 6" id="KW-0804">Transcription</keyword>
<organism evidence="8 9">
    <name type="scientific">Methylocapsa polymorpha</name>
    <dbReference type="NCBI Taxonomy" id="3080828"/>
    <lineage>
        <taxon>Bacteria</taxon>
        <taxon>Pseudomonadati</taxon>
        <taxon>Pseudomonadota</taxon>
        <taxon>Alphaproteobacteria</taxon>
        <taxon>Hyphomicrobiales</taxon>
        <taxon>Beijerinckiaceae</taxon>
        <taxon>Methylocapsa</taxon>
    </lineage>
</organism>
<dbReference type="PANTHER" id="PTHR11078">
    <property type="entry name" value="N UTILIZATION SUBSTANCE PROTEIN B-RELATED"/>
    <property type="match status" value="1"/>
</dbReference>
<evidence type="ECO:0000256" key="1">
    <source>
        <dbReference type="ARBA" id="ARBA00005952"/>
    </source>
</evidence>
<keyword evidence="2 6" id="KW-0889">Transcription antitermination</keyword>
<sequence>MANADGRSAARLAAVQALYQMEVTEKGLNEIFAEFESFWIGCEIEGEQYKAAEVAFFRDILTGVLADQGPIDRLIDKTLAEGWPLARVDAVMRAILRAGAYELKKRADIPARVAIKEYVDVAGAFFGREEAGMINAVLDGLARRLRADEFEPRG</sequence>
<evidence type="ECO:0000256" key="2">
    <source>
        <dbReference type="ARBA" id="ARBA00022814"/>
    </source>
</evidence>
<dbReference type="Pfam" id="PF01029">
    <property type="entry name" value="NusB"/>
    <property type="match status" value="1"/>
</dbReference>
<evidence type="ECO:0000313" key="9">
    <source>
        <dbReference type="Proteomes" id="UP001626536"/>
    </source>
</evidence>
<accession>A0ABZ0HRF5</accession>
<dbReference type="NCBIfam" id="TIGR01951">
    <property type="entry name" value="nusB"/>
    <property type="match status" value="1"/>
</dbReference>
<keyword evidence="4 6" id="KW-0805">Transcription regulation</keyword>
<keyword evidence="9" id="KW-1185">Reference proteome</keyword>